<organism evidence="7 8">
    <name type="scientific">Bodo saltans</name>
    <name type="common">Flagellated protozoan</name>
    <dbReference type="NCBI Taxonomy" id="75058"/>
    <lineage>
        <taxon>Eukaryota</taxon>
        <taxon>Discoba</taxon>
        <taxon>Euglenozoa</taxon>
        <taxon>Kinetoplastea</taxon>
        <taxon>Metakinetoplastina</taxon>
        <taxon>Eubodonida</taxon>
        <taxon>Bodonidae</taxon>
        <taxon>Bodo</taxon>
    </lineage>
</organism>
<feature type="domain" description="Rad21/Rec8-like protein C-terminal eukaryotic" evidence="5">
    <location>
        <begin position="457"/>
        <end position="508"/>
    </location>
</feature>
<proteinExistence type="inferred from homology"/>
<dbReference type="OrthoDB" id="10071381at2759"/>
<dbReference type="Pfam" id="PF04825">
    <property type="entry name" value="Rad21_Rec8_N"/>
    <property type="match status" value="1"/>
</dbReference>
<dbReference type="GO" id="GO:0003682">
    <property type="term" value="F:chromatin binding"/>
    <property type="evidence" value="ECO:0007669"/>
    <property type="project" value="TreeGrafter"/>
</dbReference>
<dbReference type="InterPro" id="IPR006910">
    <property type="entry name" value="Rad21_Rec8_N"/>
</dbReference>
<dbReference type="Gene3D" id="1.10.10.580">
    <property type="entry name" value="Structural maintenance of chromosome 1. Chain E"/>
    <property type="match status" value="1"/>
</dbReference>
<reference evidence="8" key="1">
    <citation type="submission" date="2015-09" db="EMBL/GenBank/DDBJ databases">
        <authorList>
            <consortium name="Pathogen Informatics"/>
        </authorList>
    </citation>
    <scope>NUCLEOTIDE SEQUENCE [LARGE SCALE GENOMIC DNA]</scope>
    <source>
        <strain evidence="8">Lake Konstanz</strain>
    </source>
</reference>
<evidence type="ECO:0000256" key="4">
    <source>
        <dbReference type="SAM" id="MobiDB-lite"/>
    </source>
</evidence>
<dbReference type="EMBL" id="CYKH01000211">
    <property type="protein sequence ID" value="CUE91301.1"/>
    <property type="molecule type" value="Genomic_DNA"/>
</dbReference>
<keyword evidence="8" id="KW-1185">Reference proteome</keyword>
<dbReference type="GO" id="GO:0007062">
    <property type="term" value="P:sister chromatid cohesion"/>
    <property type="evidence" value="ECO:0007669"/>
    <property type="project" value="InterPro"/>
</dbReference>
<evidence type="ECO:0000313" key="7">
    <source>
        <dbReference type="EMBL" id="CUE91301.1"/>
    </source>
</evidence>
<dbReference type="Proteomes" id="UP000051952">
    <property type="component" value="Unassembled WGS sequence"/>
</dbReference>
<accession>A0A0S4ISR7</accession>
<dbReference type="SUPFAM" id="SSF46785">
    <property type="entry name" value="Winged helix' DNA-binding domain"/>
    <property type="match status" value="1"/>
</dbReference>
<dbReference type="InterPro" id="IPR036390">
    <property type="entry name" value="WH_DNA-bd_sf"/>
</dbReference>
<evidence type="ECO:0000256" key="3">
    <source>
        <dbReference type="ARBA" id="ARBA00023242"/>
    </source>
</evidence>
<evidence type="ECO:0000256" key="1">
    <source>
        <dbReference type="ARBA" id="ARBA00004123"/>
    </source>
</evidence>
<dbReference type="PANTHER" id="PTHR12585">
    <property type="entry name" value="SCC1 / RAD21 FAMILY MEMBER"/>
    <property type="match status" value="1"/>
</dbReference>
<dbReference type="GO" id="GO:0008278">
    <property type="term" value="C:cohesin complex"/>
    <property type="evidence" value="ECO:0007669"/>
    <property type="project" value="InterPro"/>
</dbReference>
<dbReference type="AlphaFoldDB" id="A0A0S4ISR7"/>
<dbReference type="GO" id="GO:1990414">
    <property type="term" value="P:replication-born double-strand break repair via sister chromatid exchange"/>
    <property type="evidence" value="ECO:0007669"/>
    <property type="project" value="TreeGrafter"/>
</dbReference>
<comment type="subcellular location">
    <subcellularLocation>
        <location evidence="1">Nucleus</location>
    </subcellularLocation>
</comment>
<dbReference type="InterPro" id="IPR023093">
    <property type="entry name" value="ScpA-like_C"/>
</dbReference>
<dbReference type="InterPro" id="IPR006909">
    <property type="entry name" value="Rad21/Rec8_C_eu"/>
</dbReference>
<evidence type="ECO:0000259" key="5">
    <source>
        <dbReference type="Pfam" id="PF04824"/>
    </source>
</evidence>
<protein>
    <submittedName>
        <fullName evidence="7">Double-strand-break repair protein Rad21, putative</fullName>
    </submittedName>
</protein>
<dbReference type="OMA" id="AHWDKRL"/>
<evidence type="ECO:0000313" key="8">
    <source>
        <dbReference type="Proteomes" id="UP000051952"/>
    </source>
</evidence>
<sequence length="511" mass="54591">MFFSTYVLTKKGPLAKIWLAAHWDKKLTRNEIKAIDLNQTIVQIVQPVVPIALRTSGELLIGVVRVYALKVKQLLKDPTDATVLLRATNVQLVAAKGKGGDLAKDALSVTMDLVVAKGAADDLCEADFDGIADILLGNKPVPSGGGSAIADEVVGNAWFTLEPSQYLEENTRDNQLMDDNIAQIRADLLRALGNDEAQRAGSTGSKKSSVSSVEKGRASNLVIGDDLLDIGAPLPDELLLSGVPDIIGGNAMDPFFGGELDDQIFAVPDLQPAATAANADRLPKKLKILNVLDAAATVLSKAEMEKCNRDRSDIVHEERRCGPISATEEIDRTTVSRIADGNAITTDPISNIVNPALRALFASAVQDCVAALRKTQADAATKGTKAAVANHDAVPFAPDNFEVPAPEFELVAGDVEEPQPRASRGKRDRAEKDGDAQAFSVSTIATMSALKDLLREKESIGFHNFSKGMRRVEAARSFVDVLALASHKVVRVQQAEPFAAITVIRTPQLVA</sequence>
<dbReference type="PANTHER" id="PTHR12585:SF69">
    <property type="entry name" value="FI11703P"/>
    <property type="match status" value="1"/>
</dbReference>
<dbReference type="GO" id="GO:0005634">
    <property type="term" value="C:nucleus"/>
    <property type="evidence" value="ECO:0007669"/>
    <property type="project" value="UniProtKB-SubCell"/>
</dbReference>
<dbReference type="Pfam" id="PF04824">
    <property type="entry name" value="Rad21_Rec8"/>
    <property type="match status" value="1"/>
</dbReference>
<keyword evidence="3" id="KW-0539">Nucleus</keyword>
<name>A0A0S4ISR7_BODSA</name>
<feature type="region of interest" description="Disordered" evidence="4">
    <location>
        <begin position="413"/>
        <end position="435"/>
    </location>
</feature>
<evidence type="ECO:0000259" key="6">
    <source>
        <dbReference type="Pfam" id="PF04825"/>
    </source>
</evidence>
<dbReference type="VEuPathDB" id="TriTrypDB:BSAL_57350"/>
<feature type="domain" description="Rad21/Rec8-like protein N-terminal" evidence="6">
    <location>
        <begin position="1"/>
        <end position="88"/>
    </location>
</feature>
<dbReference type="InterPro" id="IPR039781">
    <property type="entry name" value="Rad21/Rec8-like"/>
</dbReference>
<evidence type="ECO:0000256" key="2">
    <source>
        <dbReference type="ARBA" id="ARBA00009870"/>
    </source>
</evidence>
<comment type="similarity">
    <text evidence="2">Belongs to the rad21 family.</text>
</comment>
<gene>
    <name evidence="7" type="ORF">BSAL_57350</name>
</gene>